<dbReference type="AlphaFoldDB" id="C4JFC5"/>
<feature type="region of interest" description="Disordered" evidence="1">
    <location>
        <begin position="40"/>
        <end position="75"/>
    </location>
</feature>
<dbReference type="InParanoid" id="C4JFC5"/>
<dbReference type="VEuPathDB" id="FungiDB:UREG_02347"/>
<protein>
    <submittedName>
        <fullName evidence="2">Uncharacterized protein</fullName>
    </submittedName>
</protein>
<accession>C4JFC5</accession>
<evidence type="ECO:0000313" key="2">
    <source>
        <dbReference type="EMBL" id="EEP77498.1"/>
    </source>
</evidence>
<keyword evidence="3" id="KW-1185">Reference proteome</keyword>
<dbReference type="EMBL" id="CH476615">
    <property type="protein sequence ID" value="EEP77498.1"/>
    <property type="molecule type" value="Genomic_DNA"/>
</dbReference>
<proteinExistence type="predicted"/>
<dbReference type="KEGG" id="ure:UREG_02347"/>
<reference evidence="3" key="1">
    <citation type="journal article" date="2009" name="Genome Res.">
        <title>Comparative genomic analyses of the human fungal pathogens Coccidioides and their relatives.</title>
        <authorList>
            <person name="Sharpton T.J."/>
            <person name="Stajich J.E."/>
            <person name="Rounsley S.D."/>
            <person name="Gardner M.J."/>
            <person name="Wortman J.R."/>
            <person name="Jordar V.S."/>
            <person name="Maiti R."/>
            <person name="Kodira C.D."/>
            <person name="Neafsey D.E."/>
            <person name="Zeng Q."/>
            <person name="Hung C.-Y."/>
            <person name="McMahan C."/>
            <person name="Muszewska A."/>
            <person name="Grynberg M."/>
            <person name="Mandel M.A."/>
            <person name="Kellner E.M."/>
            <person name="Barker B.M."/>
            <person name="Galgiani J.N."/>
            <person name="Orbach M.J."/>
            <person name="Kirkland T.N."/>
            <person name="Cole G.T."/>
            <person name="Henn M.R."/>
            <person name="Birren B.W."/>
            <person name="Taylor J.W."/>
        </authorList>
    </citation>
    <scope>NUCLEOTIDE SEQUENCE [LARGE SCALE GENOMIC DNA]</scope>
    <source>
        <strain evidence="3">UAMH 1704</strain>
    </source>
</reference>
<dbReference type="Proteomes" id="UP000002058">
    <property type="component" value="Unassembled WGS sequence"/>
</dbReference>
<evidence type="ECO:0000256" key="1">
    <source>
        <dbReference type="SAM" id="MobiDB-lite"/>
    </source>
</evidence>
<dbReference type="HOGENOM" id="CLU_2672945_0_0_1"/>
<dbReference type="RefSeq" id="XP_002542831.1">
    <property type="nucleotide sequence ID" value="XM_002542785.1"/>
</dbReference>
<gene>
    <name evidence="2" type="ORF">UREG_02347</name>
</gene>
<sequence>MLFRRNSHPGALRCCCIPGRNASPAVALPQRILDVRYGYDLSRSNGDTSKHPSVRKESREKRVGSEESGMKITSD</sequence>
<dbReference type="GeneID" id="8439161"/>
<evidence type="ECO:0000313" key="3">
    <source>
        <dbReference type="Proteomes" id="UP000002058"/>
    </source>
</evidence>
<name>C4JFC5_UNCRE</name>
<feature type="compositionally biased region" description="Basic and acidic residues" evidence="1">
    <location>
        <begin position="48"/>
        <end position="75"/>
    </location>
</feature>
<organism evidence="2 3">
    <name type="scientific">Uncinocarpus reesii (strain UAMH 1704)</name>
    <dbReference type="NCBI Taxonomy" id="336963"/>
    <lineage>
        <taxon>Eukaryota</taxon>
        <taxon>Fungi</taxon>
        <taxon>Dikarya</taxon>
        <taxon>Ascomycota</taxon>
        <taxon>Pezizomycotina</taxon>
        <taxon>Eurotiomycetes</taxon>
        <taxon>Eurotiomycetidae</taxon>
        <taxon>Onygenales</taxon>
        <taxon>Onygenaceae</taxon>
        <taxon>Uncinocarpus</taxon>
    </lineage>
</organism>